<reference evidence="1" key="1">
    <citation type="submission" date="2022-12" db="EMBL/GenBank/DDBJ databases">
        <authorList>
            <person name="Alioto T."/>
            <person name="Alioto T."/>
            <person name="Gomez Garrido J."/>
        </authorList>
    </citation>
    <scope>NUCLEOTIDE SEQUENCE</scope>
</reference>
<dbReference type="AlphaFoldDB" id="A0AA35KMJ9"/>
<evidence type="ECO:0000313" key="1">
    <source>
        <dbReference type="EMBL" id="CAI5780147.1"/>
    </source>
</evidence>
<evidence type="ECO:0000313" key="2">
    <source>
        <dbReference type="Proteomes" id="UP001178461"/>
    </source>
</evidence>
<dbReference type="EMBL" id="OX395132">
    <property type="protein sequence ID" value="CAI5780147.1"/>
    <property type="molecule type" value="Genomic_DNA"/>
</dbReference>
<accession>A0AA35KMJ9</accession>
<keyword evidence="2" id="KW-1185">Reference proteome</keyword>
<proteinExistence type="predicted"/>
<protein>
    <submittedName>
        <fullName evidence="1">Uncharacterized protein</fullName>
    </submittedName>
</protein>
<sequence length="67" mass="7824">MDLHNRFTMLKKVYFCPGKMSLPGIFESLLAAPWEDSHFMPKWIGDIICWQNRMMTFSLGPEKLSSN</sequence>
<dbReference type="Proteomes" id="UP001178461">
    <property type="component" value="Chromosome 7"/>
</dbReference>
<gene>
    <name evidence="1" type="ORF">PODLI_1B018762</name>
</gene>
<name>A0AA35KMJ9_9SAUR</name>
<organism evidence="1 2">
    <name type="scientific">Podarcis lilfordi</name>
    <name type="common">Lilford's wall lizard</name>
    <dbReference type="NCBI Taxonomy" id="74358"/>
    <lineage>
        <taxon>Eukaryota</taxon>
        <taxon>Metazoa</taxon>
        <taxon>Chordata</taxon>
        <taxon>Craniata</taxon>
        <taxon>Vertebrata</taxon>
        <taxon>Euteleostomi</taxon>
        <taxon>Lepidosauria</taxon>
        <taxon>Squamata</taxon>
        <taxon>Bifurcata</taxon>
        <taxon>Unidentata</taxon>
        <taxon>Episquamata</taxon>
        <taxon>Laterata</taxon>
        <taxon>Lacertibaenia</taxon>
        <taxon>Lacertidae</taxon>
        <taxon>Podarcis</taxon>
    </lineage>
</organism>